<dbReference type="EMBL" id="CM047583">
    <property type="protein sequence ID" value="KAI9912739.1"/>
    <property type="molecule type" value="Genomic_DNA"/>
</dbReference>
<organism evidence="1 2">
    <name type="scientific">Peronosclerospora sorghi</name>
    <dbReference type="NCBI Taxonomy" id="230839"/>
    <lineage>
        <taxon>Eukaryota</taxon>
        <taxon>Sar</taxon>
        <taxon>Stramenopiles</taxon>
        <taxon>Oomycota</taxon>
        <taxon>Peronosporomycetes</taxon>
        <taxon>Peronosporales</taxon>
        <taxon>Peronosporaceae</taxon>
        <taxon>Peronosclerospora</taxon>
    </lineage>
</organism>
<name>A0ACC0W3S7_9STRA</name>
<accession>A0ACC0W3S7</accession>
<keyword evidence="2" id="KW-1185">Reference proteome</keyword>
<reference evidence="1 2" key="1">
    <citation type="journal article" date="2022" name="bioRxiv">
        <title>The genome of the oomycete Peronosclerospora sorghi, a cosmopolitan pathogen of maize and sorghum, is inflated with dispersed pseudogenes.</title>
        <authorList>
            <person name="Fletcher K."/>
            <person name="Martin F."/>
            <person name="Isakeit T."/>
            <person name="Cavanaugh K."/>
            <person name="Magill C."/>
            <person name="Michelmore R."/>
        </authorList>
    </citation>
    <scope>NUCLEOTIDE SEQUENCE [LARGE SCALE GENOMIC DNA]</scope>
    <source>
        <strain evidence="1">P6</strain>
    </source>
</reference>
<evidence type="ECO:0000313" key="1">
    <source>
        <dbReference type="EMBL" id="KAI9912739.1"/>
    </source>
</evidence>
<comment type="caution">
    <text evidence="1">The sequence shown here is derived from an EMBL/GenBank/DDBJ whole genome shotgun (WGS) entry which is preliminary data.</text>
</comment>
<protein>
    <submittedName>
        <fullName evidence="1">Uncharacterized protein</fullName>
    </submittedName>
</protein>
<dbReference type="Proteomes" id="UP001163321">
    <property type="component" value="Chromosome 4"/>
</dbReference>
<gene>
    <name evidence="1" type="ORF">PsorP6_005623</name>
</gene>
<proteinExistence type="predicted"/>
<evidence type="ECO:0000313" key="2">
    <source>
        <dbReference type="Proteomes" id="UP001163321"/>
    </source>
</evidence>
<sequence length="594" mass="66682">MSRLVVSIGHVEFTGSSHVLYVIQVQQDAETWHVRRTYADFRKLRDDVQRVMKDTRTHALDDDASRAFLQQVTNVPFPSKRLFNSRTDHVVKARAVELHGFLIRLLCLTHSYRKAQKARDKDTENQKTQASVTIFHLLRDFLKPVTIATDGAAHSGDLLGSGGDDANALAASDESDPTLATRLIRESKILAMKTFNWGNNERTPTHAESDVETHLWHEIETDARPPSTAKHEESETEKDKRGAETSLSSASSSSSSSSSAASSSTLSRRSRHGRQASPNKKKTTNAYGSKENQRSLTTSVSRSKRKARSKTTTSLHMSDSERMFHVNSALNAQAISIKAQRGLETYLSEYSAIMVLRYVDRFVNKAVTKAPGCYRVNAENRLVIDSQRFLEELETTFPDLPANFGELFHIGTPGSEDEWGFPPALDTYVQLKWDAFQATSSHSLTYEYGHSSSAADQTSDSDDSDTEYEYEEVGGGGGYMTSKQPFSNDEESMLQEMIANGTAGREQMLRLRRQTNEHVWHRRGTPGARSQRVIEEASSSDPEEGQQGRTKAREKRRSKREARRSASNDVEKYQQEQNARRKDRLSRVQSGGFV</sequence>